<reference evidence="1" key="1">
    <citation type="submission" date="2018-05" db="EMBL/GenBank/DDBJ databases">
        <authorList>
            <person name="Lanie J.A."/>
            <person name="Ng W.-L."/>
            <person name="Kazmierczak K.M."/>
            <person name="Andrzejewski T.M."/>
            <person name="Davidsen T.M."/>
            <person name="Wayne K.J."/>
            <person name="Tettelin H."/>
            <person name="Glass J.I."/>
            <person name="Rusch D."/>
            <person name="Podicherti R."/>
            <person name="Tsui H.-C.T."/>
            <person name="Winkler M.E."/>
        </authorList>
    </citation>
    <scope>NUCLEOTIDE SEQUENCE</scope>
</reference>
<proteinExistence type="predicted"/>
<dbReference type="SUPFAM" id="SSF49344">
    <property type="entry name" value="CBD9-like"/>
    <property type="match status" value="1"/>
</dbReference>
<sequence length="288" mass="32664">LLFTIAGLVCMPLITSDVHAADSGVVIPFINDVPSLADFSGMRPESQLARSMSKIENFIQREPDDGVPASQRTEVYLGYNEENLYSIFLAFDDEPEQIRSSLTSRENFDGDDNVQLTIDTFNNQISAYVFRVNPNGIQWDARWTESSSFRRSSFDTSLEAVWESEGQITDQGYMVRMVIPLRSLRFSATDEQIWRIQVTRMVERLGEESHWPAYSIDIDGRLNQAALLTGIRDVSPGNNSQIVPFIFTREREAVNKRALNGPQFQTSTDYDVGIDAKFVFNDSMILDM</sequence>
<feature type="non-terminal residue" evidence="1">
    <location>
        <position position="1"/>
    </location>
</feature>
<name>A0A381ZCU0_9ZZZZ</name>
<protein>
    <recommendedName>
        <fullName evidence="2">Carbohydrate-binding domain-containing protein</fullName>
    </recommendedName>
</protein>
<organism evidence="1">
    <name type="scientific">marine metagenome</name>
    <dbReference type="NCBI Taxonomy" id="408172"/>
    <lineage>
        <taxon>unclassified sequences</taxon>
        <taxon>metagenomes</taxon>
        <taxon>ecological metagenomes</taxon>
    </lineage>
</organism>
<dbReference type="Gene3D" id="2.60.40.1190">
    <property type="match status" value="1"/>
</dbReference>
<accession>A0A381ZCU0</accession>
<feature type="non-terminal residue" evidence="1">
    <location>
        <position position="288"/>
    </location>
</feature>
<dbReference type="CDD" id="cd09618">
    <property type="entry name" value="CBM9_like_2"/>
    <property type="match status" value="1"/>
</dbReference>
<gene>
    <name evidence="1" type="ORF">METZ01_LOCUS139788</name>
</gene>
<evidence type="ECO:0000313" key="1">
    <source>
        <dbReference type="EMBL" id="SVA86934.1"/>
    </source>
</evidence>
<dbReference type="AlphaFoldDB" id="A0A381ZCU0"/>
<dbReference type="EMBL" id="UINC01020784">
    <property type="protein sequence ID" value="SVA86934.1"/>
    <property type="molecule type" value="Genomic_DNA"/>
</dbReference>
<evidence type="ECO:0008006" key="2">
    <source>
        <dbReference type="Google" id="ProtNLM"/>
    </source>
</evidence>